<organism evidence="1">
    <name type="scientific">marine sediment metagenome</name>
    <dbReference type="NCBI Taxonomy" id="412755"/>
    <lineage>
        <taxon>unclassified sequences</taxon>
        <taxon>metagenomes</taxon>
        <taxon>ecological metagenomes</taxon>
    </lineage>
</organism>
<dbReference type="AlphaFoldDB" id="X1E893"/>
<reference evidence="1" key="1">
    <citation type="journal article" date="2014" name="Front. Microbiol.">
        <title>High frequency of phylogenetically diverse reductive dehalogenase-homologous genes in deep subseafloor sedimentary metagenomes.</title>
        <authorList>
            <person name="Kawai M."/>
            <person name="Futagami T."/>
            <person name="Toyoda A."/>
            <person name="Takaki Y."/>
            <person name="Nishi S."/>
            <person name="Hori S."/>
            <person name="Arai W."/>
            <person name="Tsubouchi T."/>
            <person name="Morono Y."/>
            <person name="Uchiyama I."/>
            <person name="Ito T."/>
            <person name="Fujiyama A."/>
            <person name="Inagaki F."/>
            <person name="Takami H."/>
        </authorList>
    </citation>
    <scope>NUCLEOTIDE SEQUENCE</scope>
    <source>
        <strain evidence="1">Expedition CK06-06</strain>
    </source>
</reference>
<proteinExistence type="predicted"/>
<dbReference type="EMBL" id="BART01032664">
    <property type="protein sequence ID" value="GAH13389.1"/>
    <property type="molecule type" value="Genomic_DNA"/>
</dbReference>
<evidence type="ECO:0000313" key="1">
    <source>
        <dbReference type="EMBL" id="GAH13389.1"/>
    </source>
</evidence>
<accession>X1E893</accession>
<sequence length="175" mass="18984">QPQPGVLDQLLTNPALFTQMKELGIFGGTRGDAATGEFDLKIEQLRSTNQLELRKLDLENRKMMLEIDAKDRRTDTLLSALIPFGTLIAGPINQQMMKLGQQQASAHNPVNPAGMSPMMPMPNTIQIRCSCGYQGPTSFYGDKPPAIINCPQCGQELNAGDVPIAGKPEETDTGT</sequence>
<comment type="caution">
    <text evidence="1">The sequence shown here is derived from an EMBL/GenBank/DDBJ whole genome shotgun (WGS) entry which is preliminary data.</text>
</comment>
<name>X1E893_9ZZZZ</name>
<protein>
    <submittedName>
        <fullName evidence="1">Uncharacterized protein</fullName>
    </submittedName>
</protein>
<gene>
    <name evidence="1" type="ORF">S01H4_56383</name>
</gene>
<feature type="non-terminal residue" evidence="1">
    <location>
        <position position="1"/>
    </location>
</feature>